<evidence type="ECO:0000313" key="4">
    <source>
        <dbReference type="Proteomes" id="UP000000763"/>
    </source>
</evidence>
<reference evidence="3" key="2">
    <citation type="submission" date="2004-04" db="EMBL/GenBank/DDBJ databases">
        <title>Oryza sativa nipponbare(GA3) genomic DNA, chromosome 1, BAC clone:B1793G04.</title>
        <authorList>
            <person name="Sasaki T."/>
            <person name="Matsumoto T."/>
            <person name="Fujisawa M."/>
        </authorList>
    </citation>
    <scope>NUCLEOTIDE SEQUENCE</scope>
</reference>
<protein>
    <submittedName>
        <fullName evidence="2">Uncharacterized protein</fullName>
    </submittedName>
</protein>
<accession>Q7F298</accession>
<dbReference type="AlphaFoldDB" id="Q7F298"/>
<dbReference type="EMBL" id="AP003437">
    <property type="protein sequence ID" value="BAB86122.1"/>
    <property type="molecule type" value="Genomic_DNA"/>
</dbReference>
<reference evidence="2" key="1">
    <citation type="journal article" date="2002" name="Nature">
        <title>The genome sequence and structure of rice chromosome 1.</title>
        <authorList>
            <person name="Sasaki T."/>
            <person name="Matsumoto T."/>
            <person name="Yamamoto K."/>
            <person name="Sakata K."/>
            <person name="Baba T."/>
            <person name="Katayose Y."/>
            <person name="Wu J."/>
            <person name="Niimura Y."/>
            <person name="Cheng Z."/>
            <person name="Nagamura Y."/>
            <person name="Antonio B.A."/>
            <person name="Kanamori H."/>
            <person name="Hosokawa S."/>
            <person name="Masukawa M."/>
            <person name="Arikawa K."/>
            <person name="Chiden Y."/>
            <person name="Hayashi M."/>
            <person name="Okamoto M."/>
            <person name="Ando T."/>
            <person name="Aoki H."/>
            <person name="Arita K."/>
            <person name="Hamada M."/>
            <person name="Harada C."/>
            <person name="Hijishita S."/>
            <person name="Honda M."/>
            <person name="Ichikawa Y."/>
            <person name="Idonuma A."/>
            <person name="Iijima M."/>
            <person name="Ikeda M."/>
            <person name="Ikeno M."/>
            <person name="Itoh S."/>
            <person name="Itoh T."/>
            <person name="Itoh Y."/>
            <person name="Itoh Y."/>
            <person name="Iwabuchi A."/>
            <person name="Kamiya K."/>
            <person name="Karasawa W."/>
            <person name="Katagiri S."/>
            <person name="Kikuta A."/>
            <person name="Kobayashi N."/>
            <person name="Kono I."/>
            <person name="Machita K."/>
            <person name="Maehara T."/>
            <person name="Mizuno H."/>
            <person name="Mizubayashi T."/>
            <person name="Mukai Y."/>
            <person name="Nagasaki H."/>
            <person name="Nakashima M."/>
            <person name="Nakama Y."/>
            <person name="Nakamichi Y."/>
            <person name="Nakamura M."/>
            <person name="Namiki N."/>
            <person name="Negishi M."/>
            <person name="Ohta I."/>
            <person name="Ono N."/>
            <person name="Saji S."/>
            <person name="Sakai K."/>
            <person name="Shibata M."/>
            <person name="Shimokawa T."/>
            <person name="Shomura A."/>
            <person name="Song J."/>
            <person name="Takazaki Y."/>
            <person name="Terasawa K."/>
            <person name="Tsuji K."/>
            <person name="Waki K."/>
            <person name="Yamagata H."/>
            <person name="Yamane H."/>
            <person name="Yoshiki S."/>
            <person name="Yoshihara R."/>
            <person name="Yukawa K."/>
            <person name="Zhong H."/>
            <person name="Iwama H."/>
            <person name="Endo T."/>
            <person name="Ito H."/>
            <person name="Hahn J.H."/>
            <person name="Kim H.I."/>
            <person name="Eun M.Y."/>
            <person name="Yano M."/>
            <person name="Jiang J."/>
            <person name="Gojobori T."/>
        </authorList>
    </citation>
    <scope>NUCLEOTIDE SEQUENCE</scope>
</reference>
<dbReference type="Proteomes" id="UP000000763">
    <property type="component" value="Chromosome 1"/>
</dbReference>
<proteinExistence type="predicted"/>
<name>Q7F298_ORYSJ</name>
<reference evidence="4" key="4">
    <citation type="journal article" date="2008" name="Nucleic Acids Res.">
        <title>The rice annotation project database (RAP-DB): 2008 update.</title>
        <authorList>
            <consortium name="The rice annotation project (RAP)"/>
        </authorList>
    </citation>
    <scope>GENOME REANNOTATION</scope>
    <source>
        <strain evidence="4">cv. Nipponbare</strain>
    </source>
</reference>
<evidence type="ECO:0000313" key="3">
    <source>
        <dbReference type="EMBL" id="BAD88367.1"/>
    </source>
</evidence>
<feature type="signal peptide" evidence="1">
    <location>
        <begin position="1"/>
        <end position="31"/>
    </location>
</feature>
<sequence>MTINRSHVVSFLAGAALPALLLFFLASDRVGEQLAIVSRWGGSSDVSDLAGHGFEKEDYPVVDHESDLQTAMPTTVR</sequence>
<dbReference type="EMBL" id="AP006843">
    <property type="protein sequence ID" value="BAD88367.1"/>
    <property type="molecule type" value="Genomic_DNA"/>
</dbReference>
<feature type="chain" id="PRO_5036286517" evidence="1">
    <location>
        <begin position="32"/>
        <end position="77"/>
    </location>
</feature>
<evidence type="ECO:0000313" key="2">
    <source>
        <dbReference type="EMBL" id="BAB86122.1"/>
    </source>
</evidence>
<dbReference type="Proteomes" id="UP000817658">
    <property type="component" value="Chromosome 1"/>
</dbReference>
<organism evidence="2">
    <name type="scientific">Oryza sativa subsp. japonica</name>
    <name type="common">Rice</name>
    <dbReference type="NCBI Taxonomy" id="39947"/>
    <lineage>
        <taxon>Eukaryota</taxon>
        <taxon>Viridiplantae</taxon>
        <taxon>Streptophyta</taxon>
        <taxon>Embryophyta</taxon>
        <taxon>Tracheophyta</taxon>
        <taxon>Spermatophyta</taxon>
        <taxon>Magnoliopsida</taxon>
        <taxon>Liliopsida</taxon>
        <taxon>Poales</taxon>
        <taxon>Poaceae</taxon>
        <taxon>BOP clade</taxon>
        <taxon>Oryzoideae</taxon>
        <taxon>Oryzeae</taxon>
        <taxon>Oryzinae</taxon>
        <taxon>Oryza</taxon>
        <taxon>Oryza sativa</taxon>
    </lineage>
</organism>
<gene>
    <name evidence="3" type="ORF">B1793G04.14</name>
    <name evidence="2" type="ORF">P0678F11.41</name>
</gene>
<keyword evidence="1" id="KW-0732">Signal</keyword>
<evidence type="ECO:0000256" key="1">
    <source>
        <dbReference type="SAM" id="SignalP"/>
    </source>
</evidence>
<reference evidence="4" key="3">
    <citation type="journal article" date="2005" name="Nature">
        <title>The map-based sequence of the rice genome.</title>
        <authorList>
            <consortium name="International rice genome sequencing project (IRGSP)"/>
            <person name="Matsumoto T."/>
            <person name="Wu J."/>
            <person name="Kanamori H."/>
            <person name="Katayose Y."/>
            <person name="Fujisawa M."/>
            <person name="Namiki N."/>
            <person name="Mizuno H."/>
            <person name="Yamamoto K."/>
            <person name="Antonio B.A."/>
            <person name="Baba T."/>
            <person name="Sakata K."/>
            <person name="Nagamura Y."/>
            <person name="Aoki H."/>
            <person name="Arikawa K."/>
            <person name="Arita K."/>
            <person name="Bito T."/>
            <person name="Chiden Y."/>
            <person name="Fujitsuka N."/>
            <person name="Fukunaka R."/>
            <person name="Hamada M."/>
            <person name="Harada C."/>
            <person name="Hayashi A."/>
            <person name="Hijishita S."/>
            <person name="Honda M."/>
            <person name="Hosokawa S."/>
            <person name="Ichikawa Y."/>
            <person name="Idonuma A."/>
            <person name="Iijima M."/>
            <person name="Ikeda M."/>
            <person name="Ikeno M."/>
            <person name="Ito K."/>
            <person name="Ito S."/>
            <person name="Ito T."/>
            <person name="Ito Y."/>
            <person name="Ito Y."/>
            <person name="Iwabuchi A."/>
            <person name="Kamiya K."/>
            <person name="Karasawa W."/>
            <person name="Kurita K."/>
            <person name="Katagiri S."/>
            <person name="Kikuta A."/>
            <person name="Kobayashi H."/>
            <person name="Kobayashi N."/>
            <person name="Machita K."/>
            <person name="Maehara T."/>
            <person name="Masukawa M."/>
            <person name="Mizubayashi T."/>
            <person name="Mukai Y."/>
            <person name="Nagasaki H."/>
            <person name="Nagata Y."/>
            <person name="Naito S."/>
            <person name="Nakashima M."/>
            <person name="Nakama Y."/>
            <person name="Nakamichi Y."/>
            <person name="Nakamura M."/>
            <person name="Meguro A."/>
            <person name="Negishi M."/>
            <person name="Ohta I."/>
            <person name="Ohta T."/>
            <person name="Okamoto M."/>
            <person name="Ono N."/>
            <person name="Saji S."/>
            <person name="Sakaguchi M."/>
            <person name="Sakai K."/>
            <person name="Shibata M."/>
            <person name="Shimokawa T."/>
            <person name="Song J."/>
            <person name="Takazaki Y."/>
            <person name="Terasawa K."/>
            <person name="Tsugane M."/>
            <person name="Tsuji K."/>
            <person name="Ueda S."/>
            <person name="Waki K."/>
            <person name="Yamagata H."/>
            <person name="Yamamoto M."/>
            <person name="Yamamoto S."/>
            <person name="Yamane H."/>
            <person name="Yoshiki S."/>
            <person name="Yoshihara R."/>
            <person name="Yukawa K."/>
            <person name="Zhong H."/>
            <person name="Yano M."/>
            <person name="Yuan Q."/>
            <person name="Ouyang S."/>
            <person name="Liu J."/>
            <person name="Jones K.M."/>
            <person name="Gansberger K."/>
            <person name="Moffat K."/>
            <person name="Hill J."/>
            <person name="Bera J."/>
            <person name="Fadrosh D."/>
            <person name="Jin S."/>
            <person name="Johri S."/>
            <person name="Kim M."/>
            <person name="Overton L."/>
            <person name="Reardon M."/>
            <person name="Tsitrin T."/>
            <person name="Vuong H."/>
            <person name="Weaver B."/>
            <person name="Ciecko A."/>
            <person name="Tallon L."/>
            <person name="Jackson J."/>
            <person name="Pai G."/>
            <person name="Aken S.V."/>
            <person name="Utterback T."/>
            <person name="Reidmuller S."/>
            <person name="Feldblyum T."/>
            <person name="Hsiao J."/>
            <person name="Zismann V."/>
            <person name="Iobst S."/>
            <person name="de Vazeille A.R."/>
            <person name="Buell C.R."/>
            <person name="Ying K."/>
            <person name="Li Y."/>
            <person name="Lu T."/>
            <person name="Huang Y."/>
            <person name="Zhao Q."/>
            <person name="Feng Q."/>
            <person name="Zhang L."/>
            <person name="Zhu J."/>
            <person name="Weng Q."/>
            <person name="Mu J."/>
            <person name="Lu Y."/>
            <person name="Fan D."/>
            <person name="Liu Y."/>
            <person name="Guan J."/>
            <person name="Zhang Y."/>
            <person name="Yu S."/>
            <person name="Liu X."/>
            <person name="Zhang Y."/>
            <person name="Hong G."/>
            <person name="Han B."/>
            <person name="Choisne N."/>
            <person name="Demange N."/>
            <person name="Orjeda G."/>
            <person name="Samain S."/>
            <person name="Cattolico L."/>
            <person name="Pelletier E."/>
            <person name="Couloux A."/>
            <person name="Segurens B."/>
            <person name="Wincker P."/>
            <person name="D'Hont A."/>
            <person name="Scarpelli C."/>
            <person name="Weissenbach J."/>
            <person name="Salanoubat M."/>
            <person name="Quetier F."/>
            <person name="Yu Y."/>
            <person name="Kim H.R."/>
            <person name="Rambo T."/>
            <person name="Currie J."/>
            <person name="Collura K."/>
            <person name="Luo M."/>
            <person name="Yang T."/>
            <person name="Ammiraju J.S.S."/>
            <person name="Engler F."/>
            <person name="Soderlund C."/>
            <person name="Wing R.A."/>
            <person name="Palmer L.E."/>
            <person name="de la Bastide M."/>
            <person name="Spiegel L."/>
            <person name="Nascimento L."/>
            <person name="Zutavern T."/>
            <person name="O'Shaughnessy A."/>
            <person name="Dike S."/>
            <person name="Dedhia N."/>
            <person name="Preston R."/>
            <person name="Balija V."/>
            <person name="McCombie W.R."/>
            <person name="Chow T."/>
            <person name="Chen H."/>
            <person name="Chung M."/>
            <person name="Chen C."/>
            <person name="Shaw J."/>
            <person name="Wu H."/>
            <person name="Hsiao K."/>
            <person name="Chao Y."/>
            <person name="Chu M."/>
            <person name="Cheng C."/>
            <person name="Hour A."/>
            <person name="Lee P."/>
            <person name="Lin S."/>
            <person name="Lin Y."/>
            <person name="Liou J."/>
            <person name="Liu S."/>
            <person name="Hsing Y."/>
            <person name="Raghuvanshi S."/>
            <person name="Mohanty A."/>
            <person name="Bharti A.K."/>
            <person name="Gaur A."/>
            <person name="Gupta V."/>
            <person name="Kumar D."/>
            <person name="Ravi V."/>
            <person name="Vij S."/>
            <person name="Kapur A."/>
            <person name="Khurana P."/>
            <person name="Khurana P."/>
            <person name="Khurana J.P."/>
            <person name="Tyagi A.K."/>
            <person name="Gaikwad K."/>
            <person name="Singh A."/>
            <person name="Dalal V."/>
            <person name="Srivastava S."/>
            <person name="Dixit A."/>
            <person name="Pal A.K."/>
            <person name="Ghazi I.A."/>
            <person name="Yadav M."/>
            <person name="Pandit A."/>
            <person name="Bhargava A."/>
            <person name="Sureshbabu K."/>
            <person name="Batra K."/>
            <person name="Sharma T.R."/>
            <person name="Mohapatra T."/>
            <person name="Singh N.K."/>
            <person name="Messing J."/>
            <person name="Nelson A.B."/>
            <person name="Fuks G."/>
            <person name="Kavchok S."/>
            <person name="Keizer G."/>
            <person name="Linton E."/>
            <person name="Llaca V."/>
            <person name="Song R."/>
            <person name="Tanyolac B."/>
            <person name="Young S."/>
            <person name="Ho-Il K."/>
            <person name="Hahn J.H."/>
            <person name="Sangsakoo G."/>
            <person name="Vanavichit A."/>
            <person name="de Mattos Luiz.A.T."/>
            <person name="Zimmer P.D."/>
            <person name="Malone G."/>
            <person name="Dellagostin O."/>
            <person name="de Oliveira A.C."/>
            <person name="Bevan M."/>
            <person name="Bancroft I."/>
            <person name="Minx P."/>
            <person name="Cordum H."/>
            <person name="Wilson R."/>
            <person name="Cheng Z."/>
            <person name="Jin W."/>
            <person name="Jiang J."/>
            <person name="Leong S.A."/>
            <person name="Iwama H."/>
            <person name="Gojobori T."/>
            <person name="Itoh T."/>
            <person name="Niimura Y."/>
            <person name="Fujii Y."/>
            <person name="Habara T."/>
            <person name="Sakai H."/>
            <person name="Sato Y."/>
            <person name="Wilson G."/>
            <person name="Kumar K."/>
            <person name="McCouch S."/>
            <person name="Juretic N."/>
            <person name="Hoen D."/>
            <person name="Wright S."/>
            <person name="Bruskiewich R."/>
            <person name="Bureau T."/>
            <person name="Miyao A."/>
            <person name="Hirochika H."/>
            <person name="Nishikawa T."/>
            <person name="Kadowaki K."/>
            <person name="Sugiura M."/>
            <person name="Burr B."/>
            <person name="Sasaki T."/>
        </authorList>
    </citation>
    <scope>NUCLEOTIDE SEQUENCE [LARGE SCALE GENOMIC DNA]</scope>
    <source>
        <strain evidence="4">cv. Nipponbare</strain>
    </source>
</reference>